<keyword evidence="3" id="KW-1185">Reference proteome</keyword>
<sequence>MKKSIISSALIIAVAFSISFKASAQAKTEVKEVNAEQWFASHQYLGGLKLLPHPSTNAIEFAKQYKLNKAVWDKAFAYLKNTDLDKLPVGKYPIDGDNCFASVTDNPTKPYEQTAWESHRKYIDLQYVIQGAEKMAVIPVSEAKVTAPYLEAKDVAHYDAEGKVYEARPGSFFLFFPPDAHRPNIKVDGIEHDKKIVLKIKVVE</sequence>
<dbReference type="STRING" id="714943.Mucpa_6103"/>
<dbReference type="SUPFAM" id="SSF51197">
    <property type="entry name" value="Clavaminate synthase-like"/>
    <property type="match status" value="1"/>
</dbReference>
<dbReference type="HOGENOM" id="CLU_107139_0_0_10"/>
<dbReference type="Pfam" id="PF04074">
    <property type="entry name" value="DUF386"/>
    <property type="match status" value="1"/>
</dbReference>
<dbReference type="NCBIfam" id="TIGR00022">
    <property type="entry name" value="YhcH/YjgK/YiaL family protein"/>
    <property type="match status" value="1"/>
</dbReference>
<dbReference type="PANTHER" id="PTHR34986:SF1">
    <property type="entry name" value="PROTEIN YIAL"/>
    <property type="match status" value="1"/>
</dbReference>
<keyword evidence="1" id="KW-0732">Signal</keyword>
<feature type="chain" id="PRO_5003558464" description="YhcH/YjgK/YiaL family protein" evidence="1">
    <location>
        <begin position="25"/>
        <end position="204"/>
    </location>
</feature>
<proteinExistence type="predicted"/>
<dbReference type="OrthoDB" id="9792756at2"/>
<dbReference type="Proteomes" id="UP000002774">
    <property type="component" value="Chromosome"/>
</dbReference>
<dbReference type="RefSeq" id="WP_008511699.1">
    <property type="nucleotide sequence ID" value="NZ_CM001403.1"/>
</dbReference>
<dbReference type="InterPro" id="IPR004375">
    <property type="entry name" value="NanQ/TabA/YiaL"/>
</dbReference>
<accession>H1YDF2</accession>
<dbReference type="GO" id="GO:0005829">
    <property type="term" value="C:cytosol"/>
    <property type="evidence" value="ECO:0007669"/>
    <property type="project" value="TreeGrafter"/>
</dbReference>
<gene>
    <name evidence="2" type="ORF">Mucpa_6103</name>
</gene>
<evidence type="ECO:0000313" key="3">
    <source>
        <dbReference type="Proteomes" id="UP000002774"/>
    </source>
</evidence>
<dbReference type="AlphaFoldDB" id="H1YDF2"/>
<dbReference type="InterPro" id="IPR037012">
    <property type="entry name" value="NanQ/TabA/YiaL_sf"/>
</dbReference>
<dbReference type="Gene3D" id="2.60.120.370">
    <property type="entry name" value="YhcH/YjgK/YiaL"/>
    <property type="match status" value="1"/>
</dbReference>
<evidence type="ECO:0000256" key="1">
    <source>
        <dbReference type="SAM" id="SignalP"/>
    </source>
</evidence>
<evidence type="ECO:0008006" key="4">
    <source>
        <dbReference type="Google" id="ProtNLM"/>
    </source>
</evidence>
<reference evidence="2" key="1">
    <citation type="submission" date="2011-09" db="EMBL/GenBank/DDBJ databases">
        <title>The permanent draft genome of Mucilaginibacter paludis DSM 18603.</title>
        <authorList>
            <consortium name="US DOE Joint Genome Institute (JGI-PGF)"/>
            <person name="Lucas S."/>
            <person name="Han J."/>
            <person name="Lapidus A."/>
            <person name="Bruce D."/>
            <person name="Goodwin L."/>
            <person name="Pitluck S."/>
            <person name="Peters L."/>
            <person name="Kyrpides N."/>
            <person name="Mavromatis K."/>
            <person name="Ivanova N."/>
            <person name="Mikhailova N."/>
            <person name="Held B."/>
            <person name="Detter J.C."/>
            <person name="Tapia R."/>
            <person name="Han C."/>
            <person name="Land M."/>
            <person name="Hauser L."/>
            <person name="Markowitz V."/>
            <person name="Cheng J.-F."/>
            <person name="Hugenholtz P."/>
            <person name="Woyke T."/>
            <person name="Wu D."/>
            <person name="Tindall B."/>
            <person name="Brambilla E."/>
            <person name="Klenk H.-P."/>
            <person name="Eisen J.A."/>
        </authorList>
    </citation>
    <scope>NUCLEOTIDE SEQUENCE [LARGE SCALE GENOMIC DNA]</scope>
    <source>
        <strain evidence="2">DSM 18603</strain>
    </source>
</reference>
<dbReference type="PANTHER" id="PTHR34986">
    <property type="entry name" value="EVOLVED BETA-GALACTOSIDASE SUBUNIT BETA"/>
    <property type="match status" value="1"/>
</dbReference>
<dbReference type="eggNOG" id="COG2731">
    <property type="taxonomic scope" value="Bacteria"/>
</dbReference>
<organism evidence="2 3">
    <name type="scientific">Mucilaginibacter paludis DSM 18603</name>
    <dbReference type="NCBI Taxonomy" id="714943"/>
    <lineage>
        <taxon>Bacteria</taxon>
        <taxon>Pseudomonadati</taxon>
        <taxon>Bacteroidota</taxon>
        <taxon>Sphingobacteriia</taxon>
        <taxon>Sphingobacteriales</taxon>
        <taxon>Sphingobacteriaceae</taxon>
        <taxon>Mucilaginibacter</taxon>
    </lineage>
</organism>
<feature type="signal peptide" evidence="1">
    <location>
        <begin position="1"/>
        <end position="24"/>
    </location>
</feature>
<protein>
    <recommendedName>
        <fullName evidence="4">YhcH/YjgK/YiaL family protein</fullName>
    </recommendedName>
</protein>
<dbReference type="EMBL" id="CM001403">
    <property type="protein sequence ID" value="EHQ30161.1"/>
    <property type="molecule type" value="Genomic_DNA"/>
</dbReference>
<name>H1YDF2_9SPHI</name>
<evidence type="ECO:0000313" key="2">
    <source>
        <dbReference type="EMBL" id="EHQ30161.1"/>
    </source>
</evidence>